<feature type="transmembrane region" description="Helical" evidence="6">
    <location>
        <begin position="95"/>
        <end position="116"/>
    </location>
</feature>
<feature type="transmembrane region" description="Helical" evidence="6">
    <location>
        <begin position="6"/>
        <end position="34"/>
    </location>
</feature>
<name>A0AAV4LEW3_9BACL</name>
<evidence type="ECO:0000256" key="3">
    <source>
        <dbReference type="ARBA" id="ARBA00022692"/>
    </source>
</evidence>
<feature type="transmembrane region" description="Helical" evidence="6">
    <location>
        <begin position="167"/>
        <end position="188"/>
    </location>
</feature>
<keyword evidence="5 6" id="KW-0472">Membrane</keyword>
<dbReference type="RefSeq" id="WP_282199343.1">
    <property type="nucleotide sequence ID" value="NZ_BOQE01000001.1"/>
</dbReference>
<accession>A0AAV4LEW3</accession>
<evidence type="ECO:0000256" key="4">
    <source>
        <dbReference type="ARBA" id="ARBA00022989"/>
    </source>
</evidence>
<dbReference type="InterPro" id="IPR003834">
    <property type="entry name" value="Cyt_c_assmbl_TM_dom"/>
</dbReference>
<evidence type="ECO:0000256" key="6">
    <source>
        <dbReference type="SAM" id="Phobius"/>
    </source>
</evidence>
<evidence type="ECO:0000313" key="9">
    <source>
        <dbReference type="Proteomes" id="UP001057291"/>
    </source>
</evidence>
<evidence type="ECO:0000256" key="1">
    <source>
        <dbReference type="ARBA" id="ARBA00004141"/>
    </source>
</evidence>
<dbReference type="GO" id="GO:0016020">
    <property type="term" value="C:membrane"/>
    <property type="evidence" value="ECO:0007669"/>
    <property type="project" value="UniProtKB-SubCell"/>
</dbReference>
<evidence type="ECO:0000256" key="5">
    <source>
        <dbReference type="ARBA" id="ARBA00023136"/>
    </source>
</evidence>
<evidence type="ECO:0000256" key="2">
    <source>
        <dbReference type="ARBA" id="ARBA00006143"/>
    </source>
</evidence>
<sequence length="238" mass="26430">MGTAPSFYLAFIAGILSFISPCCLPLYPSYISYITGITLEEMKSEDRRRKARNKALGHALFFVLGFSFIFISLGMSASLVGRLFAEYKSFVRQAGGLLIIVMGLFLAGMLQLDFLYRQKKWQFRAKPVGYIGSALVGISFAAGWTPCVGPILASVLVLAATNPASGLWFMFFYTLGFAVPFLLLAYTLGSIRWILKYSEVISKIGGWLLVIMGMFLFTGWINNLTSWFIRMFGGFIGI</sequence>
<evidence type="ECO:0000259" key="7">
    <source>
        <dbReference type="Pfam" id="PF02683"/>
    </source>
</evidence>
<dbReference type="AlphaFoldDB" id="A0AAV4LEW3"/>
<dbReference type="Proteomes" id="UP001057291">
    <property type="component" value="Unassembled WGS sequence"/>
</dbReference>
<comment type="caution">
    <text evidence="8">The sequence shown here is derived from an EMBL/GenBank/DDBJ whole genome shotgun (WGS) entry which is preliminary data.</text>
</comment>
<feature type="transmembrane region" description="Helical" evidence="6">
    <location>
        <begin position="200"/>
        <end position="221"/>
    </location>
</feature>
<dbReference type="EMBL" id="BOQE01000001">
    <property type="protein sequence ID" value="GIM46213.1"/>
    <property type="molecule type" value="Genomic_DNA"/>
</dbReference>
<protein>
    <submittedName>
        <fullName evidence="8">Cytochrome C biogenesis protein CcdA</fullName>
    </submittedName>
</protein>
<keyword evidence="3 6" id="KW-0812">Transmembrane</keyword>
<feature type="transmembrane region" description="Helical" evidence="6">
    <location>
        <begin position="128"/>
        <end position="161"/>
    </location>
</feature>
<organism evidence="8 9">
    <name type="scientific">Collibacillus ludicampi</name>
    <dbReference type="NCBI Taxonomy" id="2771369"/>
    <lineage>
        <taxon>Bacteria</taxon>
        <taxon>Bacillati</taxon>
        <taxon>Bacillota</taxon>
        <taxon>Bacilli</taxon>
        <taxon>Bacillales</taxon>
        <taxon>Alicyclobacillaceae</taxon>
        <taxon>Collibacillus</taxon>
    </lineage>
</organism>
<evidence type="ECO:0000313" key="8">
    <source>
        <dbReference type="EMBL" id="GIM46213.1"/>
    </source>
</evidence>
<dbReference type="PANTHER" id="PTHR31272:SF4">
    <property type="entry name" value="CYTOCHROME C-TYPE BIOGENESIS PROTEIN HI_1454-RELATED"/>
    <property type="match status" value="1"/>
</dbReference>
<proteinExistence type="inferred from homology"/>
<keyword evidence="9" id="KW-1185">Reference proteome</keyword>
<gene>
    <name evidence="8" type="ORF">DNHGIG_17620</name>
</gene>
<dbReference type="PANTHER" id="PTHR31272">
    <property type="entry name" value="CYTOCHROME C-TYPE BIOGENESIS PROTEIN HI_1454-RELATED"/>
    <property type="match status" value="1"/>
</dbReference>
<reference evidence="8" key="1">
    <citation type="journal article" date="2023" name="Int. J. Syst. Evol. Microbiol.">
        <title>Collibacillus ludicampi gen. nov., sp. nov., a new soil bacterium of the family Alicyclobacillaceae.</title>
        <authorList>
            <person name="Jojima T."/>
            <person name="Ioku Y."/>
            <person name="Fukuta Y."/>
            <person name="Shirasaka N."/>
            <person name="Matsumura Y."/>
            <person name="Mori M."/>
        </authorList>
    </citation>
    <scope>NUCLEOTIDE SEQUENCE</scope>
    <source>
        <strain evidence="8">TP075</strain>
    </source>
</reference>
<dbReference type="InterPro" id="IPR051790">
    <property type="entry name" value="Cytochrome_c-biogenesis_DsbD"/>
</dbReference>
<keyword evidence="4 6" id="KW-1133">Transmembrane helix</keyword>
<feature type="domain" description="Cytochrome C biogenesis protein transmembrane" evidence="7">
    <location>
        <begin position="9"/>
        <end position="191"/>
    </location>
</feature>
<comment type="subcellular location">
    <subcellularLocation>
        <location evidence="1">Membrane</location>
        <topology evidence="1">Multi-pass membrane protein</topology>
    </subcellularLocation>
</comment>
<dbReference type="Pfam" id="PF02683">
    <property type="entry name" value="DsbD_TM"/>
    <property type="match status" value="1"/>
</dbReference>
<feature type="transmembrane region" description="Helical" evidence="6">
    <location>
        <begin position="55"/>
        <end position="75"/>
    </location>
</feature>
<comment type="similarity">
    <text evidence="2">Belongs to the DsbD family.</text>
</comment>
<dbReference type="GO" id="GO:0017004">
    <property type="term" value="P:cytochrome complex assembly"/>
    <property type="evidence" value="ECO:0007669"/>
    <property type="project" value="InterPro"/>
</dbReference>